<organism evidence="4 5">
    <name type="scientific">Vescimonas fastidiosa</name>
    <dbReference type="NCBI Taxonomy" id="2714353"/>
    <lineage>
        <taxon>Bacteria</taxon>
        <taxon>Bacillati</taxon>
        <taxon>Bacillota</taxon>
        <taxon>Clostridia</taxon>
        <taxon>Eubacteriales</taxon>
        <taxon>Oscillospiraceae</taxon>
        <taxon>Vescimonas</taxon>
    </lineage>
</organism>
<sequence length="187" mass="21060">MKHNSPRLTDGISRFLITVMGIVMMIAGIRLLIMGVDNFIQPIRHAGWVTTSANVTDISETVIKNNFFRNKRTRIHYKWTYEYVVDGTHYTGEFGPLANSVTVGKSIQIKFDPDAPENSTGFIEPSFSDIVLAVIGLVVAVLGFFISGICPLIRRLTGRDRFDEEEKLPPEEKYDLSAEDAPHTREK</sequence>
<keyword evidence="5" id="KW-1185">Reference proteome</keyword>
<dbReference type="EMBL" id="AP023415">
    <property type="protein sequence ID" value="BCK79088.1"/>
    <property type="molecule type" value="Genomic_DNA"/>
</dbReference>
<dbReference type="Proteomes" id="UP000681343">
    <property type="component" value="Chromosome"/>
</dbReference>
<proteinExistence type="predicted"/>
<evidence type="ECO:0000256" key="2">
    <source>
        <dbReference type="SAM" id="Phobius"/>
    </source>
</evidence>
<accession>A0A810PQY3</accession>
<keyword evidence="2" id="KW-0812">Transmembrane</keyword>
<feature type="domain" description="DUF3592" evidence="3">
    <location>
        <begin position="63"/>
        <end position="119"/>
    </location>
</feature>
<dbReference type="KEGG" id="vfa:MM35RIKEN_12800"/>
<name>A0A810PQY3_9FIRM</name>
<keyword evidence="2" id="KW-1133">Transmembrane helix</keyword>
<evidence type="ECO:0000313" key="5">
    <source>
        <dbReference type="Proteomes" id="UP000681343"/>
    </source>
</evidence>
<reference evidence="4" key="1">
    <citation type="submission" date="2020-09" db="EMBL/GenBank/DDBJ databases">
        <title>New species isolated from human feces.</title>
        <authorList>
            <person name="Kitahara M."/>
            <person name="Shigeno Y."/>
            <person name="Shime M."/>
            <person name="Matsumoto Y."/>
            <person name="Nakamura S."/>
            <person name="Motooka D."/>
            <person name="Fukuoka S."/>
            <person name="Nishikawa H."/>
            <person name="Benno Y."/>
        </authorList>
    </citation>
    <scope>NUCLEOTIDE SEQUENCE</scope>
    <source>
        <strain evidence="4">MM35</strain>
    </source>
</reference>
<gene>
    <name evidence="4" type="ORF">MM35RIKEN_12800</name>
</gene>
<keyword evidence="2" id="KW-0472">Membrane</keyword>
<feature type="transmembrane region" description="Helical" evidence="2">
    <location>
        <begin position="12"/>
        <end position="33"/>
    </location>
</feature>
<feature type="transmembrane region" description="Helical" evidence="2">
    <location>
        <begin position="130"/>
        <end position="153"/>
    </location>
</feature>
<evidence type="ECO:0000259" key="3">
    <source>
        <dbReference type="Pfam" id="PF12158"/>
    </source>
</evidence>
<protein>
    <recommendedName>
        <fullName evidence="3">DUF3592 domain-containing protein</fullName>
    </recommendedName>
</protein>
<evidence type="ECO:0000256" key="1">
    <source>
        <dbReference type="SAM" id="MobiDB-lite"/>
    </source>
</evidence>
<dbReference type="RefSeq" id="WP_212820299.1">
    <property type="nucleotide sequence ID" value="NZ_AP023415.1"/>
</dbReference>
<feature type="region of interest" description="Disordered" evidence="1">
    <location>
        <begin position="164"/>
        <end position="187"/>
    </location>
</feature>
<dbReference type="AlphaFoldDB" id="A0A810PQY3"/>
<dbReference type="InterPro" id="IPR021994">
    <property type="entry name" value="DUF3592"/>
</dbReference>
<dbReference type="Pfam" id="PF12158">
    <property type="entry name" value="DUF3592"/>
    <property type="match status" value="1"/>
</dbReference>
<evidence type="ECO:0000313" key="4">
    <source>
        <dbReference type="EMBL" id="BCK79088.1"/>
    </source>
</evidence>